<gene>
    <name evidence="1" type="ORF">SAE02_41880</name>
</gene>
<dbReference type="OrthoDB" id="9763676at2"/>
<name>A0A512DUY4_9PROT</name>
<dbReference type="PIRSF" id="PIRSF028304">
    <property type="entry name" value="UCP028304"/>
    <property type="match status" value="1"/>
</dbReference>
<dbReference type="RefSeq" id="WP_044432966.1">
    <property type="nucleotide sequence ID" value="NZ_BJYZ01000019.1"/>
</dbReference>
<organism evidence="1 2">
    <name type="scientific">Skermanella aerolata</name>
    <dbReference type="NCBI Taxonomy" id="393310"/>
    <lineage>
        <taxon>Bacteria</taxon>
        <taxon>Pseudomonadati</taxon>
        <taxon>Pseudomonadota</taxon>
        <taxon>Alphaproteobacteria</taxon>
        <taxon>Rhodospirillales</taxon>
        <taxon>Azospirillaceae</taxon>
        <taxon>Skermanella</taxon>
    </lineage>
</organism>
<evidence type="ECO:0008006" key="3">
    <source>
        <dbReference type="Google" id="ProtNLM"/>
    </source>
</evidence>
<evidence type="ECO:0000313" key="2">
    <source>
        <dbReference type="Proteomes" id="UP000321523"/>
    </source>
</evidence>
<keyword evidence="2" id="KW-1185">Reference proteome</keyword>
<dbReference type="AlphaFoldDB" id="A0A512DUY4"/>
<evidence type="ECO:0000313" key="1">
    <source>
        <dbReference type="EMBL" id="GEO40040.1"/>
    </source>
</evidence>
<sequence length="624" mass="69094">MNETFLRFYNQELRHIREMGGEFARTFPKIAGRLGMDTAEVSDPYVERLLEGFAFLAARVQLKLDARFPAFTQHLLEMVYPHFLAPTPSLGIARFDPDREGGRLENGYVIPRGTSLVGQLAADAVTQCEFRTAQDVHLWPITVAAVDYFAAASELSGLAIDRRHRMAAALRVRLRTTNGMPFDRLKLKSLRLYLPPAGGTGGALAEQLLADVTAVVARPTVRPSPWQEVIAAAHILHVGLGDDEALLPFPARSFTGYRALQEYFALPERALFVEIGGLADAVRSSSDEELELVFLLRRIEPRLQRGLSRDSVVLFASPITNLFERQADRIVVSERTFEHHLPVDRVRPLDVEVHSVLDVQGEHDDGSAATVFRPFYAIEDLEPKAAGGSYYTIRRAPRLISSREQREGQRTSYGGSDVFVSIVDAHAAPYRPSLRQLAVRCLCTNRDLPLLMPLGRGETDFTLEIGAPVARIRCIAGPTRPRPSPAEGEVAWHLISHLSLNHLSLTDSDEGGADALRALLRLYADPSDASAMQQVAGTRNIHSRPIVRRLPSGGLAAVARGLEIEMALDEAAFEGIGCFPFAAVLNHFFAQYVSINAFTESVLRTTQRGEIMRWPMKPGRRRLA</sequence>
<dbReference type="PANTHER" id="PTHR35370:SF1">
    <property type="entry name" value="TYPE VI SECRETION SYSTEM COMPONENT TSSF1"/>
    <property type="match status" value="1"/>
</dbReference>
<proteinExistence type="predicted"/>
<dbReference type="PANTHER" id="PTHR35370">
    <property type="entry name" value="CYTOPLASMIC PROTEIN-RELATED-RELATED"/>
    <property type="match status" value="1"/>
</dbReference>
<dbReference type="Pfam" id="PF05947">
    <property type="entry name" value="T6SS_TssF"/>
    <property type="match status" value="1"/>
</dbReference>
<reference evidence="1 2" key="1">
    <citation type="submission" date="2019-07" db="EMBL/GenBank/DDBJ databases">
        <title>Whole genome shotgun sequence of Skermanella aerolata NBRC 106429.</title>
        <authorList>
            <person name="Hosoyama A."/>
            <person name="Uohara A."/>
            <person name="Ohji S."/>
            <person name="Ichikawa N."/>
        </authorList>
    </citation>
    <scope>NUCLEOTIDE SEQUENCE [LARGE SCALE GENOMIC DNA]</scope>
    <source>
        <strain evidence="1 2">NBRC 106429</strain>
    </source>
</reference>
<dbReference type="Proteomes" id="UP000321523">
    <property type="component" value="Unassembled WGS sequence"/>
</dbReference>
<accession>A0A512DUY4</accession>
<protein>
    <recommendedName>
        <fullName evidence="3">Type VI secretion system protein ImpG</fullName>
    </recommendedName>
</protein>
<dbReference type="EMBL" id="BJYZ01000019">
    <property type="protein sequence ID" value="GEO40040.1"/>
    <property type="molecule type" value="Genomic_DNA"/>
</dbReference>
<dbReference type="NCBIfam" id="TIGR03359">
    <property type="entry name" value="VI_chp_6"/>
    <property type="match status" value="1"/>
</dbReference>
<comment type="caution">
    <text evidence="1">The sequence shown here is derived from an EMBL/GenBank/DDBJ whole genome shotgun (WGS) entry which is preliminary data.</text>
</comment>
<dbReference type="InterPro" id="IPR010272">
    <property type="entry name" value="T6SS_TssF"/>
</dbReference>